<dbReference type="AlphaFoldDB" id="A0A1F2P589"/>
<gene>
    <name evidence="1" type="ORF">SBU_000454</name>
</gene>
<accession>A0A1F2P589</accession>
<dbReference type="EMBL" id="LYOR01000002">
    <property type="protein sequence ID" value="OFV66487.1"/>
    <property type="molecule type" value="Genomic_DNA"/>
</dbReference>
<dbReference type="Proteomes" id="UP000185779">
    <property type="component" value="Unassembled WGS sequence"/>
</dbReference>
<name>A0A1F2P589_9EURY</name>
<dbReference type="STRING" id="1839936.SBU_000454"/>
<proteinExistence type="predicted"/>
<organism evidence="1 2">
    <name type="scientific">Candidatus Syntropharchaeum butanivorans</name>
    <dbReference type="NCBI Taxonomy" id="1839936"/>
    <lineage>
        <taxon>Archaea</taxon>
        <taxon>Methanobacteriati</taxon>
        <taxon>Methanobacteriota</taxon>
        <taxon>Stenosarchaea group</taxon>
        <taxon>Methanomicrobia</taxon>
        <taxon>Methanosarcinales</taxon>
        <taxon>ANME-2 cluster</taxon>
        <taxon>Candidatus Syntropharchaeum</taxon>
    </lineage>
</organism>
<evidence type="ECO:0000313" key="1">
    <source>
        <dbReference type="EMBL" id="OFV66487.1"/>
    </source>
</evidence>
<protein>
    <submittedName>
        <fullName evidence="1">Uncharacterized protein</fullName>
    </submittedName>
</protein>
<reference evidence="1" key="1">
    <citation type="submission" date="2016-05" db="EMBL/GenBank/DDBJ databases">
        <title>Microbial consortia oxidize butane by reversing methanogenesis.</title>
        <authorList>
            <person name="Laso-Perez R."/>
            <person name="Richter M."/>
            <person name="Wegener G."/>
            <person name="Musat F."/>
        </authorList>
    </citation>
    <scope>NUCLEOTIDE SEQUENCE [LARGE SCALE GENOMIC DNA]</scope>
    <source>
        <strain evidence="1">BOX1</strain>
    </source>
</reference>
<keyword evidence="2" id="KW-1185">Reference proteome</keyword>
<evidence type="ECO:0000313" key="2">
    <source>
        <dbReference type="Proteomes" id="UP000185779"/>
    </source>
</evidence>
<comment type="caution">
    <text evidence="1">The sequence shown here is derived from an EMBL/GenBank/DDBJ whole genome shotgun (WGS) entry which is preliminary data.</text>
</comment>
<sequence length="141" mass="15621">MEFMVDKDEKKVIVEALVAPLASILRSVGIALAEAQHALDENSIATQKAIDLAVKSGELEYYIEAPWYHFPEVNLELKMALSMRAEAEVDRKGRVRGYRPILISAPINAAYKNTYDYDVRGSSQITAKIVSIPPASKIKGE</sequence>